<dbReference type="AlphaFoldDB" id="A0A1E5FYN7"/>
<evidence type="ECO:0008006" key="4">
    <source>
        <dbReference type="Google" id="ProtNLM"/>
    </source>
</evidence>
<reference evidence="2 3" key="1">
    <citation type="submission" date="2016-09" db="EMBL/GenBank/DDBJ databases">
        <title>Draft genome sequence for the type strain of Desulfuribacillus alkaliarsenatis AHT28, an obligately anaerobic, sulfidogenic bacterium isolated from Russian soda lake sediments.</title>
        <authorList>
            <person name="Abin C.A."/>
            <person name="Hollibaugh J.T."/>
        </authorList>
    </citation>
    <scope>NUCLEOTIDE SEQUENCE [LARGE SCALE GENOMIC DNA]</scope>
    <source>
        <strain evidence="2 3">AHT28</strain>
    </source>
</reference>
<evidence type="ECO:0000313" key="3">
    <source>
        <dbReference type="Proteomes" id="UP000094296"/>
    </source>
</evidence>
<name>A0A1E5FYN7_9FIRM</name>
<keyword evidence="1" id="KW-0472">Membrane</keyword>
<keyword evidence="1" id="KW-1133">Transmembrane helix</keyword>
<proteinExistence type="predicted"/>
<comment type="caution">
    <text evidence="2">The sequence shown here is derived from an EMBL/GenBank/DDBJ whole genome shotgun (WGS) entry which is preliminary data.</text>
</comment>
<dbReference type="STRING" id="766136.BHF68_11275"/>
<sequence>MEINSGLIVILIIALIAIVITYLIARLTKRRIIKYIPSILVILFAIYLLVSANVSQAGFDALIKGIWGVLLFYGAVIGLITAGVLDFINRKKS</sequence>
<gene>
    <name evidence="2" type="ORF">BHF68_11275</name>
</gene>
<dbReference type="Proteomes" id="UP000094296">
    <property type="component" value="Unassembled WGS sequence"/>
</dbReference>
<dbReference type="EMBL" id="MIJE01000035">
    <property type="protein sequence ID" value="OEF95680.1"/>
    <property type="molecule type" value="Genomic_DNA"/>
</dbReference>
<keyword evidence="1" id="KW-0812">Transmembrane</keyword>
<feature type="transmembrane region" description="Helical" evidence="1">
    <location>
        <begin position="32"/>
        <end position="54"/>
    </location>
</feature>
<dbReference type="OrthoDB" id="1957699at2"/>
<protein>
    <recommendedName>
        <fullName evidence="4">YesK-like protein</fullName>
    </recommendedName>
</protein>
<feature type="transmembrane region" description="Helical" evidence="1">
    <location>
        <begin position="66"/>
        <end position="88"/>
    </location>
</feature>
<organism evidence="2 3">
    <name type="scientific">Desulfuribacillus alkaliarsenatis</name>
    <dbReference type="NCBI Taxonomy" id="766136"/>
    <lineage>
        <taxon>Bacteria</taxon>
        <taxon>Bacillati</taxon>
        <taxon>Bacillota</taxon>
        <taxon>Desulfuribacillia</taxon>
        <taxon>Desulfuribacillales</taxon>
        <taxon>Desulfuribacillaceae</taxon>
        <taxon>Desulfuribacillus</taxon>
    </lineage>
</organism>
<keyword evidence="3" id="KW-1185">Reference proteome</keyword>
<feature type="transmembrane region" description="Helical" evidence="1">
    <location>
        <begin position="6"/>
        <end position="25"/>
    </location>
</feature>
<dbReference type="RefSeq" id="WP_069644246.1">
    <property type="nucleotide sequence ID" value="NZ_MIJE01000035.1"/>
</dbReference>
<evidence type="ECO:0000313" key="2">
    <source>
        <dbReference type="EMBL" id="OEF95680.1"/>
    </source>
</evidence>
<evidence type="ECO:0000256" key="1">
    <source>
        <dbReference type="SAM" id="Phobius"/>
    </source>
</evidence>
<accession>A0A1E5FYN7</accession>